<name>A0ABN1K928_9BURK</name>
<evidence type="ECO:0000256" key="4">
    <source>
        <dbReference type="ARBA" id="ARBA00016436"/>
    </source>
</evidence>
<dbReference type="Proteomes" id="UP001500279">
    <property type="component" value="Unassembled WGS sequence"/>
</dbReference>
<feature type="transmembrane region" description="Helical" evidence="14">
    <location>
        <begin position="22"/>
        <end position="41"/>
    </location>
</feature>
<accession>A0ABN1K928</accession>
<evidence type="ECO:0000256" key="7">
    <source>
        <dbReference type="ARBA" id="ARBA00022679"/>
    </source>
</evidence>
<dbReference type="EMBL" id="BAAAEW010000025">
    <property type="protein sequence ID" value="GAA0758688.1"/>
    <property type="molecule type" value="Genomic_DNA"/>
</dbReference>
<evidence type="ECO:0000256" key="3">
    <source>
        <dbReference type="ARBA" id="ARBA00012071"/>
    </source>
</evidence>
<evidence type="ECO:0000256" key="13">
    <source>
        <dbReference type="HAMAP-Rule" id="MF_00409"/>
    </source>
</evidence>
<keyword evidence="14" id="KW-0472">Membrane</keyword>
<comment type="catalytic activity">
    <reaction evidence="13">
        <text>a lipid A disaccharide + ATP = a lipid IVA + ADP + H(+)</text>
        <dbReference type="Rhea" id="RHEA:67840"/>
        <dbReference type="ChEBI" id="CHEBI:15378"/>
        <dbReference type="ChEBI" id="CHEBI:30616"/>
        <dbReference type="ChEBI" id="CHEBI:176343"/>
        <dbReference type="ChEBI" id="CHEBI:176425"/>
        <dbReference type="ChEBI" id="CHEBI:456216"/>
        <dbReference type="EC" id="2.7.1.130"/>
    </reaction>
</comment>
<keyword evidence="14" id="KW-1133">Transmembrane helix</keyword>
<sequence length="351" mass="37691">MNKLLHRAAATLQQHWWHPRPSWLALALLPLAGLYLLLAGLNRLSWQLRKRPALPVPVVVVGNLIVGGAGKTPTTIALVQWLQSQGWQPGIVSRGYGRADAELRLVTAETPARLVGDEPLLMHLRTGAPVAVARDRVAAALALLAAHPAVNLIVSDDGLQHWRLQHDLSLIVFDGRGAGNRLLLPAGPLRQRLPRHLPPRSWVVYNADAPTTPLPGGCARRGLGGAVALSDWWQGAGGSMATLAHLRAKSEENPLLAAAGIASPSRFFDMLRAAGLRLRELPLPDHADLAALPWPTNEPDVLLTEKDAAKLPPGSTGNTCAWVVTLDFELPAMLTDALRSALASLIADHDR</sequence>
<protein>
    <recommendedName>
        <fullName evidence="4 13">Tetraacyldisaccharide 4'-kinase</fullName>
        <ecNumber evidence="3 13">2.7.1.130</ecNumber>
    </recommendedName>
    <alternativeName>
        <fullName evidence="12 13">Lipid A 4'-kinase</fullName>
    </alternativeName>
</protein>
<keyword evidence="5 13" id="KW-0444">Lipid biosynthesis</keyword>
<dbReference type="Pfam" id="PF02606">
    <property type="entry name" value="LpxK"/>
    <property type="match status" value="1"/>
</dbReference>
<dbReference type="EC" id="2.7.1.130" evidence="3 13"/>
<evidence type="ECO:0000313" key="15">
    <source>
        <dbReference type="EMBL" id="GAA0758688.1"/>
    </source>
</evidence>
<keyword evidence="6 13" id="KW-0441">Lipid A biosynthesis</keyword>
<dbReference type="InterPro" id="IPR027417">
    <property type="entry name" value="P-loop_NTPase"/>
</dbReference>
<evidence type="ECO:0000256" key="10">
    <source>
        <dbReference type="ARBA" id="ARBA00022840"/>
    </source>
</evidence>
<evidence type="ECO:0000256" key="12">
    <source>
        <dbReference type="ARBA" id="ARBA00029757"/>
    </source>
</evidence>
<keyword evidence="14" id="KW-0812">Transmembrane</keyword>
<comment type="similarity">
    <text evidence="13">Belongs to the LpxK family.</text>
</comment>
<organism evidence="15 16">
    <name type="scientific">Ideonella azotifigens</name>
    <dbReference type="NCBI Taxonomy" id="513160"/>
    <lineage>
        <taxon>Bacteria</taxon>
        <taxon>Pseudomonadati</taxon>
        <taxon>Pseudomonadota</taxon>
        <taxon>Betaproteobacteria</taxon>
        <taxon>Burkholderiales</taxon>
        <taxon>Sphaerotilaceae</taxon>
        <taxon>Ideonella</taxon>
    </lineage>
</organism>
<keyword evidence="8 13" id="KW-0547">Nucleotide-binding</keyword>
<evidence type="ECO:0000256" key="14">
    <source>
        <dbReference type="SAM" id="Phobius"/>
    </source>
</evidence>
<dbReference type="HAMAP" id="MF_00409">
    <property type="entry name" value="LpxK"/>
    <property type="match status" value="1"/>
</dbReference>
<evidence type="ECO:0000313" key="16">
    <source>
        <dbReference type="Proteomes" id="UP001500279"/>
    </source>
</evidence>
<keyword evidence="10 13" id="KW-0067">ATP-binding</keyword>
<evidence type="ECO:0000256" key="9">
    <source>
        <dbReference type="ARBA" id="ARBA00022777"/>
    </source>
</evidence>
<evidence type="ECO:0000256" key="5">
    <source>
        <dbReference type="ARBA" id="ARBA00022516"/>
    </source>
</evidence>
<dbReference type="PANTHER" id="PTHR42724:SF1">
    <property type="entry name" value="TETRAACYLDISACCHARIDE 4'-KINASE, MITOCHONDRIAL-RELATED"/>
    <property type="match status" value="1"/>
</dbReference>
<dbReference type="SUPFAM" id="SSF52540">
    <property type="entry name" value="P-loop containing nucleoside triphosphate hydrolases"/>
    <property type="match status" value="1"/>
</dbReference>
<keyword evidence="16" id="KW-1185">Reference proteome</keyword>
<dbReference type="RefSeq" id="WP_141288657.1">
    <property type="nucleotide sequence ID" value="NZ_BAAAEW010000025.1"/>
</dbReference>
<feature type="binding site" evidence="13">
    <location>
        <begin position="65"/>
        <end position="72"/>
    </location>
    <ligand>
        <name>ATP</name>
        <dbReference type="ChEBI" id="CHEBI:30616"/>
    </ligand>
</feature>
<dbReference type="NCBIfam" id="TIGR00682">
    <property type="entry name" value="lpxK"/>
    <property type="match status" value="1"/>
</dbReference>
<keyword evidence="11 13" id="KW-0443">Lipid metabolism</keyword>
<evidence type="ECO:0000256" key="11">
    <source>
        <dbReference type="ARBA" id="ARBA00023098"/>
    </source>
</evidence>
<evidence type="ECO:0000256" key="6">
    <source>
        <dbReference type="ARBA" id="ARBA00022556"/>
    </source>
</evidence>
<reference evidence="15 16" key="1">
    <citation type="journal article" date="2019" name="Int. J. Syst. Evol. Microbiol.">
        <title>The Global Catalogue of Microorganisms (GCM) 10K type strain sequencing project: providing services to taxonomists for standard genome sequencing and annotation.</title>
        <authorList>
            <consortium name="The Broad Institute Genomics Platform"/>
            <consortium name="The Broad Institute Genome Sequencing Center for Infectious Disease"/>
            <person name="Wu L."/>
            <person name="Ma J."/>
        </authorList>
    </citation>
    <scope>NUCLEOTIDE SEQUENCE [LARGE SCALE GENOMIC DNA]</scope>
    <source>
        <strain evidence="15 16">JCM 15503</strain>
    </source>
</reference>
<proteinExistence type="inferred from homology"/>
<comment type="function">
    <text evidence="1 13">Transfers the gamma-phosphate of ATP to the 4'-position of a tetraacyldisaccharide 1-phosphate intermediate (termed DS-1-P) to form tetraacyldisaccharide 1,4'-bis-phosphate (lipid IVA).</text>
</comment>
<evidence type="ECO:0000256" key="8">
    <source>
        <dbReference type="ARBA" id="ARBA00022741"/>
    </source>
</evidence>
<dbReference type="InterPro" id="IPR003758">
    <property type="entry name" value="LpxK"/>
</dbReference>
<gene>
    <name evidence="13 15" type="primary">lpxK</name>
    <name evidence="15" type="ORF">GCM10009107_39450</name>
</gene>
<comment type="caution">
    <text evidence="15">The sequence shown here is derived from an EMBL/GenBank/DDBJ whole genome shotgun (WGS) entry which is preliminary data.</text>
</comment>
<evidence type="ECO:0000256" key="1">
    <source>
        <dbReference type="ARBA" id="ARBA00002274"/>
    </source>
</evidence>
<comment type="pathway">
    <text evidence="2 13">Glycolipid biosynthesis; lipid IV(A) biosynthesis; lipid IV(A) from (3R)-3-hydroxytetradecanoyl-[acyl-carrier-protein] and UDP-N-acetyl-alpha-D-glucosamine: step 6/6.</text>
</comment>
<dbReference type="PANTHER" id="PTHR42724">
    <property type="entry name" value="TETRAACYLDISACCHARIDE 4'-KINASE"/>
    <property type="match status" value="1"/>
</dbReference>
<evidence type="ECO:0000256" key="2">
    <source>
        <dbReference type="ARBA" id="ARBA00004870"/>
    </source>
</evidence>
<keyword evidence="7 13" id="KW-0808">Transferase</keyword>
<keyword evidence="9 13" id="KW-0418">Kinase</keyword>